<proteinExistence type="predicted"/>
<organism evidence="3 4">
    <name type="scientific">Streptomyces cellulosae</name>
    <dbReference type="NCBI Taxonomy" id="1968"/>
    <lineage>
        <taxon>Bacteria</taxon>
        <taxon>Bacillati</taxon>
        <taxon>Actinomycetota</taxon>
        <taxon>Actinomycetes</taxon>
        <taxon>Kitasatosporales</taxon>
        <taxon>Streptomycetaceae</taxon>
        <taxon>Streptomyces</taxon>
    </lineage>
</organism>
<sequence>MNPEEREELARLLPSPGEPVLTSDRHDLLKDLLMRELTERAPEHPELPELPDIATAPGRRARAPRRRFAVIAVPLATAAAVVAAVLAGAVGTKTATTDADAVDLLNRIAEVAAAKKSVPVRGDQYIYVRTQGSMKFSEKDIRILREASWTAVDGKGAGLRRVTVLVGPPFRPRDPFSSYSKGTHDMRLSPDPNVTTFRDLQALPTDPDSLLEKIYAGTKGEGQTRESAALEKIGDMLPDATLLPELDAALYRAAAKIPGVSVVTDAKDYTGRPGIGLSFKERDGRTVWVFDKKSLDFLGSADEALLDVGVADKAGETPAG</sequence>
<dbReference type="Proteomes" id="UP001612415">
    <property type="component" value="Unassembled WGS sequence"/>
</dbReference>
<dbReference type="RefSeq" id="WP_398657965.1">
    <property type="nucleotide sequence ID" value="NZ_JBITDC010000007.1"/>
</dbReference>
<gene>
    <name evidence="3" type="ORF">ACIA8P_22060</name>
</gene>
<dbReference type="NCBIfam" id="NF038083">
    <property type="entry name" value="CU044_5270_fam"/>
    <property type="match status" value="1"/>
</dbReference>
<feature type="region of interest" description="Disordered" evidence="1">
    <location>
        <begin position="1"/>
        <end position="21"/>
    </location>
</feature>
<keyword evidence="2" id="KW-1133">Transmembrane helix</keyword>
<keyword evidence="4" id="KW-1185">Reference proteome</keyword>
<evidence type="ECO:0000313" key="4">
    <source>
        <dbReference type="Proteomes" id="UP001612415"/>
    </source>
</evidence>
<comment type="caution">
    <text evidence="3">The sequence shown here is derived from an EMBL/GenBank/DDBJ whole genome shotgun (WGS) entry which is preliminary data.</text>
</comment>
<evidence type="ECO:0000256" key="2">
    <source>
        <dbReference type="SAM" id="Phobius"/>
    </source>
</evidence>
<accession>A0ABW7Y4N2</accession>
<keyword evidence="2" id="KW-0812">Transmembrane</keyword>
<name>A0ABW7Y4N2_STRCE</name>
<feature type="transmembrane region" description="Helical" evidence="2">
    <location>
        <begin position="68"/>
        <end position="90"/>
    </location>
</feature>
<keyword evidence="2" id="KW-0472">Membrane</keyword>
<evidence type="ECO:0000313" key="3">
    <source>
        <dbReference type="EMBL" id="MFI5677321.1"/>
    </source>
</evidence>
<evidence type="ECO:0000256" key="1">
    <source>
        <dbReference type="SAM" id="MobiDB-lite"/>
    </source>
</evidence>
<protein>
    <submittedName>
        <fullName evidence="3">CU044_5270 family protein</fullName>
    </submittedName>
</protein>
<dbReference type="InterPro" id="IPR047789">
    <property type="entry name" value="CU044_5270-like"/>
</dbReference>
<dbReference type="EMBL" id="JBITDC010000007">
    <property type="protein sequence ID" value="MFI5677321.1"/>
    <property type="molecule type" value="Genomic_DNA"/>
</dbReference>
<reference evidence="3 4" key="1">
    <citation type="submission" date="2024-10" db="EMBL/GenBank/DDBJ databases">
        <title>The Natural Products Discovery Center: Release of the First 8490 Sequenced Strains for Exploring Actinobacteria Biosynthetic Diversity.</title>
        <authorList>
            <person name="Kalkreuter E."/>
            <person name="Kautsar S.A."/>
            <person name="Yang D."/>
            <person name="Bader C.D."/>
            <person name="Teijaro C.N."/>
            <person name="Fluegel L."/>
            <person name="Davis C.M."/>
            <person name="Simpson J.R."/>
            <person name="Lauterbach L."/>
            <person name="Steele A.D."/>
            <person name="Gui C."/>
            <person name="Meng S."/>
            <person name="Li G."/>
            <person name="Viehrig K."/>
            <person name="Ye F."/>
            <person name="Su P."/>
            <person name="Kiefer A.F."/>
            <person name="Nichols A."/>
            <person name="Cepeda A.J."/>
            <person name="Yan W."/>
            <person name="Fan B."/>
            <person name="Jiang Y."/>
            <person name="Adhikari A."/>
            <person name="Zheng C.-J."/>
            <person name="Schuster L."/>
            <person name="Cowan T.M."/>
            <person name="Smanski M.J."/>
            <person name="Chevrette M.G."/>
            <person name="De Carvalho L.P.S."/>
            <person name="Shen B."/>
        </authorList>
    </citation>
    <scope>NUCLEOTIDE SEQUENCE [LARGE SCALE GENOMIC DNA]</scope>
    <source>
        <strain evidence="3 4">NPDC051599</strain>
    </source>
</reference>